<evidence type="ECO:0000313" key="2">
    <source>
        <dbReference type="EMBL" id="AWM38767.1"/>
    </source>
</evidence>
<dbReference type="EMBL" id="CP025958">
    <property type="protein sequence ID" value="AWM38767.1"/>
    <property type="molecule type" value="Genomic_DNA"/>
</dbReference>
<proteinExistence type="predicted"/>
<accession>A0A2Z3H511</accession>
<sequence>MRAIQLILTVALAAFLAHHLPADDPKPPKRVGVVIDLCGPPEDGRCTISYKVTVDGFNKPGQYSVSHGNYRSSGVEAAVVGWENNGFVAEKVSGTRLRLIGWKDKQGKVHPVTGIKIESEDLPQHQLPTVVPEAKNKG</sequence>
<gene>
    <name evidence="2" type="ORF">C1280_18420</name>
</gene>
<dbReference type="AlphaFoldDB" id="A0A2Z3H511"/>
<organism evidence="2 3">
    <name type="scientific">Gemmata obscuriglobus</name>
    <dbReference type="NCBI Taxonomy" id="114"/>
    <lineage>
        <taxon>Bacteria</taxon>
        <taxon>Pseudomonadati</taxon>
        <taxon>Planctomycetota</taxon>
        <taxon>Planctomycetia</taxon>
        <taxon>Gemmatales</taxon>
        <taxon>Gemmataceae</taxon>
        <taxon>Gemmata</taxon>
    </lineage>
</organism>
<evidence type="ECO:0000256" key="1">
    <source>
        <dbReference type="SAM" id="SignalP"/>
    </source>
</evidence>
<dbReference type="RefSeq" id="WP_010036349.1">
    <property type="nucleotide sequence ID" value="NZ_CP025958.1"/>
</dbReference>
<keyword evidence="3" id="KW-1185">Reference proteome</keyword>
<dbReference type="KEGG" id="gog:C1280_18420"/>
<feature type="chain" id="PRO_5016362263" evidence="1">
    <location>
        <begin position="23"/>
        <end position="138"/>
    </location>
</feature>
<keyword evidence="1" id="KW-0732">Signal</keyword>
<feature type="signal peptide" evidence="1">
    <location>
        <begin position="1"/>
        <end position="22"/>
    </location>
</feature>
<reference evidence="2 3" key="1">
    <citation type="submission" date="2018-01" db="EMBL/GenBank/DDBJ databases">
        <title>G. obscuriglobus.</title>
        <authorList>
            <person name="Franke J."/>
            <person name="Blomberg W."/>
            <person name="Selmecki A."/>
        </authorList>
    </citation>
    <scope>NUCLEOTIDE SEQUENCE [LARGE SCALE GENOMIC DNA]</scope>
    <source>
        <strain evidence="2 3">DSM 5831</strain>
    </source>
</reference>
<dbReference type="Proteomes" id="UP000245802">
    <property type="component" value="Chromosome"/>
</dbReference>
<protein>
    <submittedName>
        <fullName evidence="2">Uncharacterized protein</fullName>
    </submittedName>
</protein>
<evidence type="ECO:0000313" key="3">
    <source>
        <dbReference type="Proteomes" id="UP000245802"/>
    </source>
</evidence>
<name>A0A2Z3H511_9BACT</name>